<comment type="caution">
    <text evidence="3">The sequence shown here is derived from an EMBL/GenBank/DDBJ whole genome shotgun (WGS) entry which is preliminary data.</text>
</comment>
<keyword evidence="2" id="KW-0812">Transmembrane</keyword>
<feature type="compositionally biased region" description="Basic and acidic residues" evidence="1">
    <location>
        <begin position="87"/>
        <end position="104"/>
    </location>
</feature>
<feature type="region of interest" description="Disordered" evidence="1">
    <location>
        <begin position="84"/>
        <end position="117"/>
    </location>
</feature>
<accession>A0A4S2LTH5</accession>
<proteinExistence type="predicted"/>
<reference evidence="3 4" key="1">
    <citation type="journal article" date="2019" name="BMC Genomics">
        <title>New insights from Opisthorchis felineus genome: update on genomics of the epidemiologically important liver flukes.</title>
        <authorList>
            <person name="Ershov N.I."/>
            <person name="Mordvinov V.A."/>
            <person name="Prokhortchouk E.B."/>
            <person name="Pakharukova M.Y."/>
            <person name="Gunbin K.V."/>
            <person name="Ustyantsev K."/>
            <person name="Genaev M.A."/>
            <person name="Blinov A.G."/>
            <person name="Mazur A."/>
            <person name="Boulygina E."/>
            <person name="Tsygankova S."/>
            <person name="Khrameeva E."/>
            <person name="Chekanov N."/>
            <person name="Fan G."/>
            <person name="Xiao A."/>
            <person name="Zhang H."/>
            <person name="Xu X."/>
            <person name="Yang H."/>
            <person name="Solovyev V."/>
            <person name="Lee S.M."/>
            <person name="Liu X."/>
            <person name="Afonnikov D.A."/>
            <person name="Skryabin K.G."/>
        </authorList>
    </citation>
    <scope>NUCLEOTIDE SEQUENCE [LARGE SCALE GENOMIC DNA]</scope>
    <source>
        <strain evidence="3">AK-0245</strain>
        <tissue evidence="3">Whole organism</tissue>
    </source>
</reference>
<gene>
    <name evidence="3" type="ORF">CRM22_006377</name>
</gene>
<protein>
    <submittedName>
        <fullName evidence="3">Uncharacterized protein</fullName>
    </submittedName>
</protein>
<feature type="region of interest" description="Disordered" evidence="1">
    <location>
        <begin position="1"/>
        <end position="23"/>
    </location>
</feature>
<sequence>MSTTKITFSQNGSNSCKTTQQPGKQEFPPLMWWKFTATFCQRLLFAFLILFTCTFVLFFSLWIYQCFQLPTTKVEIPKESNLTAKTAEPDKPETKVVIPKKEDSSTEDSEPDSPGQQANLYELNLQRDQINIQAGLWQELEGIVNTENMMCHVLTRHLQSNWPAHCADTLICTASITDGVAGKHASVTLWSIVIEANDVCPTTVDQIEESIAVALRSDDREWTMRKISTVKLQLRKQQAYETGNNLVQQLSSELTSTLNLQLNSVLFKSQMSGAKFQFVGFSTDPNQVHYAHYIVMHTSPISGKWMKFGLQLLRDKRLEIGGLDENARTFTIRLPKTQPLVPEAQIIQDETGQFEQTVRFCTSEMATVSKISRSRAVGNSLLIKIRVQTNESAWDEQWSVCIHTQFSGLLLDWKIDKIRVANPPIPFYV</sequence>
<organism evidence="3 4">
    <name type="scientific">Opisthorchis felineus</name>
    <dbReference type="NCBI Taxonomy" id="147828"/>
    <lineage>
        <taxon>Eukaryota</taxon>
        <taxon>Metazoa</taxon>
        <taxon>Spiralia</taxon>
        <taxon>Lophotrochozoa</taxon>
        <taxon>Platyhelminthes</taxon>
        <taxon>Trematoda</taxon>
        <taxon>Digenea</taxon>
        <taxon>Opisthorchiida</taxon>
        <taxon>Opisthorchiata</taxon>
        <taxon>Opisthorchiidae</taxon>
        <taxon>Opisthorchis</taxon>
    </lineage>
</organism>
<evidence type="ECO:0000256" key="2">
    <source>
        <dbReference type="SAM" id="Phobius"/>
    </source>
</evidence>
<keyword evidence="4" id="KW-1185">Reference proteome</keyword>
<evidence type="ECO:0000313" key="4">
    <source>
        <dbReference type="Proteomes" id="UP000308267"/>
    </source>
</evidence>
<dbReference type="EMBL" id="SJOL01006745">
    <property type="protein sequence ID" value="TGZ64417.1"/>
    <property type="molecule type" value="Genomic_DNA"/>
</dbReference>
<keyword evidence="2" id="KW-0472">Membrane</keyword>
<evidence type="ECO:0000256" key="1">
    <source>
        <dbReference type="SAM" id="MobiDB-lite"/>
    </source>
</evidence>
<dbReference type="Proteomes" id="UP000308267">
    <property type="component" value="Unassembled WGS sequence"/>
</dbReference>
<dbReference type="OrthoDB" id="10354743at2759"/>
<dbReference type="EMBL" id="SJOL01006745">
    <property type="protein sequence ID" value="TGZ64418.1"/>
    <property type="molecule type" value="Genomic_DNA"/>
</dbReference>
<keyword evidence="2" id="KW-1133">Transmembrane helix</keyword>
<name>A0A4S2LTH5_OPIFE</name>
<dbReference type="AlphaFoldDB" id="A0A4S2LTH5"/>
<evidence type="ECO:0000313" key="3">
    <source>
        <dbReference type="EMBL" id="TGZ64418.1"/>
    </source>
</evidence>
<feature type="transmembrane region" description="Helical" evidence="2">
    <location>
        <begin position="43"/>
        <end position="64"/>
    </location>
</feature>